<gene>
    <name evidence="2" type="ORF">L195_g034603</name>
</gene>
<organism evidence="2 3">
    <name type="scientific">Trifolium pratense</name>
    <name type="common">Red clover</name>
    <dbReference type="NCBI Taxonomy" id="57577"/>
    <lineage>
        <taxon>Eukaryota</taxon>
        <taxon>Viridiplantae</taxon>
        <taxon>Streptophyta</taxon>
        <taxon>Embryophyta</taxon>
        <taxon>Tracheophyta</taxon>
        <taxon>Spermatophyta</taxon>
        <taxon>Magnoliopsida</taxon>
        <taxon>eudicotyledons</taxon>
        <taxon>Gunneridae</taxon>
        <taxon>Pentapetalae</taxon>
        <taxon>rosids</taxon>
        <taxon>fabids</taxon>
        <taxon>Fabales</taxon>
        <taxon>Fabaceae</taxon>
        <taxon>Papilionoideae</taxon>
        <taxon>50 kb inversion clade</taxon>
        <taxon>NPAAA clade</taxon>
        <taxon>Hologalegina</taxon>
        <taxon>IRL clade</taxon>
        <taxon>Trifolieae</taxon>
        <taxon>Trifolium</taxon>
    </lineage>
</organism>
<reference evidence="2 3" key="2">
    <citation type="journal article" date="2017" name="Front. Plant Sci.">
        <title>Gene Classification and Mining of Molecular Markers Useful in Red Clover (Trifolium pratense) Breeding.</title>
        <authorList>
            <person name="Istvanek J."/>
            <person name="Dluhosova J."/>
            <person name="Dluhos P."/>
            <person name="Patkova L."/>
            <person name="Nedelnik J."/>
            <person name="Repkova J."/>
        </authorList>
    </citation>
    <scope>NUCLEOTIDE SEQUENCE [LARGE SCALE GENOMIC DNA]</scope>
    <source>
        <strain evidence="3">cv. Tatra</strain>
        <tissue evidence="2">Young leaves</tissue>
    </source>
</reference>
<dbReference type="EMBL" id="ASHM01034446">
    <property type="protein sequence ID" value="PNX78625.1"/>
    <property type="molecule type" value="Genomic_DNA"/>
</dbReference>
<evidence type="ECO:0000313" key="2">
    <source>
        <dbReference type="EMBL" id="PNX78625.1"/>
    </source>
</evidence>
<dbReference type="Proteomes" id="UP000236291">
    <property type="component" value="Unassembled WGS sequence"/>
</dbReference>
<dbReference type="InterPro" id="IPR052587">
    <property type="entry name" value="TELO2-interacting_protein_1"/>
</dbReference>
<evidence type="ECO:0000313" key="3">
    <source>
        <dbReference type="Proteomes" id="UP000236291"/>
    </source>
</evidence>
<dbReference type="PANTHER" id="PTHR18460">
    <property type="entry name" value="TEL2 INTERACTING PROTEIN 1 TTI1 FAMILY MEMBER"/>
    <property type="match status" value="1"/>
</dbReference>
<comment type="caution">
    <text evidence="2">The sequence shown here is derived from an EMBL/GenBank/DDBJ whole genome shotgun (WGS) entry which is preliminary data.</text>
</comment>
<dbReference type="Pfam" id="PF24173">
    <property type="entry name" value="TPR_TTI1_N"/>
    <property type="match status" value="1"/>
</dbReference>
<dbReference type="STRING" id="57577.A0A2K3LJA6"/>
<feature type="non-terminal residue" evidence="2">
    <location>
        <position position="246"/>
    </location>
</feature>
<accession>A0A2K3LJA6</accession>
<dbReference type="PANTHER" id="PTHR18460:SF3">
    <property type="entry name" value="TELO2-INTERACTING PROTEIN 1 HOMOLOG"/>
    <property type="match status" value="1"/>
</dbReference>
<protein>
    <recommendedName>
        <fullName evidence="1">TTI1 N-terminal TPR domain-containing protein</fullName>
    </recommendedName>
</protein>
<evidence type="ECO:0000259" key="1">
    <source>
        <dbReference type="Pfam" id="PF24173"/>
    </source>
</evidence>
<dbReference type="AlphaFoldDB" id="A0A2K3LJA6"/>
<reference evidence="2 3" key="1">
    <citation type="journal article" date="2014" name="Am. J. Bot.">
        <title>Genome assembly and annotation for red clover (Trifolium pratense; Fabaceae).</title>
        <authorList>
            <person name="Istvanek J."/>
            <person name="Jaros M."/>
            <person name="Krenek A."/>
            <person name="Repkova J."/>
        </authorList>
    </citation>
    <scope>NUCLEOTIDE SEQUENCE [LARGE SCALE GENOMIC DNA]</scope>
    <source>
        <strain evidence="3">cv. Tatra</strain>
        <tissue evidence="2">Young leaves</tissue>
    </source>
</reference>
<sequence>MFTCISPVSNCGSCCRTLDITSSQNTEAARGQRGSARIRIEAFKTLRVLVAKVGSADALAFFLPGIVSNLSKVLHGAKTMISGAAGSMEAIDLAIRVLAEFLMIVLQDDANASVIDMEVSASFDSDKCKSTLSLLDELRHLQVKDSVKTKVVEDRIVESEKITSSQTQVQEMGSTGPDGETMSLHVIRTKDWIQKTSVHVNKLLTATFPHICIHSTQKVRKGLVDAIKGLLLECFHTLGDSRLMLL</sequence>
<feature type="domain" description="TTI1 N-terminal TPR" evidence="1">
    <location>
        <begin position="34"/>
        <end position="246"/>
    </location>
</feature>
<proteinExistence type="predicted"/>
<dbReference type="GO" id="GO:0005737">
    <property type="term" value="C:cytoplasm"/>
    <property type="evidence" value="ECO:0007669"/>
    <property type="project" value="TreeGrafter"/>
</dbReference>
<dbReference type="ExpressionAtlas" id="A0A2K3LJA6">
    <property type="expression patterns" value="baseline"/>
</dbReference>
<dbReference type="InterPro" id="IPR057566">
    <property type="entry name" value="TPR_TTI1_N"/>
</dbReference>
<name>A0A2K3LJA6_TRIPR</name>